<protein>
    <submittedName>
        <fullName evidence="1">DUF3540 domain-containing protein</fullName>
    </submittedName>
</protein>
<name>A0ABT0GR05_9HYPH</name>
<comment type="caution">
    <text evidence="1">The sequence shown here is derived from an EMBL/GenBank/DDBJ whole genome shotgun (WGS) entry which is preliminary data.</text>
</comment>
<accession>A0ABT0GR05</accession>
<dbReference type="EMBL" id="JALNMJ010000003">
    <property type="protein sequence ID" value="MCK7611874.1"/>
    <property type="molecule type" value="Genomic_DNA"/>
</dbReference>
<evidence type="ECO:0000313" key="1">
    <source>
        <dbReference type="EMBL" id="MCK7611874.1"/>
    </source>
</evidence>
<keyword evidence="2" id="KW-1185">Reference proteome</keyword>
<dbReference type="Proteomes" id="UP001431221">
    <property type="component" value="Unassembled WGS sequence"/>
</dbReference>
<proteinExistence type="predicted"/>
<dbReference type="Pfam" id="PF12059">
    <property type="entry name" value="DUF3540"/>
    <property type="match status" value="1"/>
</dbReference>
<sequence length="213" mass="22637">MRQKDLKLARRADIAAAGDVPKTGLKTALVTLTMSDLDLALTTEDGEELFARQAGSCLLAPAVGDKVLVYQDGDDAFVLSVLVRADAERTPDISVPGAKSLRVVAAEELELTGKLVRLKADKLALLAEVLAQSAGSVALHAKSVVETIVEKFSSTRTLTVKAENRSTRIEKTDTMSAGTLIQKIDGVALQNSEIALIKAKQDVRVDGERISLG</sequence>
<evidence type="ECO:0000313" key="2">
    <source>
        <dbReference type="Proteomes" id="UP001431221"/>
    </source>
</evidence>
<dbReference type="RefSeq" id="WP_248152524.1">
    <property type="nucleotide sequence ID" value="NZ_JALNMJ010000003.1"/>
</dbReference>
<reference evidence="1" key="1">
    <citation type="submission" date="2022-04" db="EMBL/GenBank/DDBJ databases">
        <title>Roseibium sp. CAU 1639 isolated from mud.</title>
        <authorList>
            <person name="Kim W."/>
        </authorList>
    </citation>
    <scope>NUCLEOTIDE SEQUENCE</scope>
    <source>
        <strain evidence="1">CAU 1639</strain>
    </source>
</reference>
<dbReference type="InterPro" id="IPR021927">
    <property type="entry name" value="DUF3540"/>
</dbReference>
<gene>
    <name evidence="1" type="ORF">M0H32_06860</name>
</gene>
<organism evidence="1 2">
    <name type="scientific">Roseibium sediminicola</name>
    <dbReference type="NCBI Taxonomy" id="2933272"/>
    <lineage>
        <taxon>Bacteria</taxon>
        <taxon>Pseudomonadati</taxon>
        <taxon>Pseudomonadota</taxon>
        <taxon>Alphaproteobacteria</taxon>
        <taxon>Hyphomicrobiales</taxon>
        <taxon>Stappiaceae</taxon>
        <taxon>Roseibium</taxon>
    </lineage>
</organism>